<protein>
    <submittedName>
        <fullName evidence="8">Retrovirus-related pol polyprotein from transposon 17.6</fullName>
    </submittedName>
</protein>
<dbReference type="GO" id="GO:0004519">
    <property type="term" value="F:endonuclease activity"/>
    <property type="evidence" value="ECO:0007669"/>
    <property type="project" value="UniProtKB-KW"/>
</dbReference>
<name>A0AAV4DSL8_9GAST</name>
<dbReference type="AlphaFoldDB" id="A0AAV4DSL8"/>
<evidence type="ECO:0000256" key="3">
    <source>
        <dbReference type="ARBA" id="ARBA00022722"/>
    </source>
</evidence>
<dbReference type="Pfam" id="PF17917">
    <property type="entry name" value="RT_RNaseH"/>
    <property type="match status" value="1"/>
</dbReference>
<evidence type="ECO:0000256" key="6">
    <source>
        <dbReference type="ARBA" id="ARBA00022918"/>
    </source>
</evidence>
<keyword evidence="2" id="KW-0548">Nucleotidyltransferase</keyword>
<evidence type="ECO:0000256" key="4">
    <source>
        <dbReference type="ARBA" id="ARBA00022759"/>
    </source>
</evidence>
<dbReference type="SUPFAM" id="SSF56672">
    <property type="entry name" value="DNA/RNA polymerases"/>
    <property type="match status" value="1"/>
</dbReference>
<gene>
    <name evidence="8" type="ORF">PoB_007364500</name>
</gene>
<dbReference type="InterPro" id="IPR050951">
    <property type="entry name" value="Retrovirus_Pol_polyprotein"/>
</dbReference>
<keyword evidence="6" id="KW-0695">RNA-directed DNA polymerase</keyword>
<feature type="domain" description="Reverse transcriptase RNase H-like" evidence="7">
    <location>
        <begin position="3"/>
        <end position="82"/>
    </location>
</feature>
<comment type="caution">
    <text evidence="8">The sequence shown here is derived from an EMBL/GenBank/DDBJ whole genome shotgun (WGS) entry which is preliminary data.</text>
</comment>
<dbReference type="GO" id="GO:0016787">
    <property type="term" value="F:hydrolase activity"/>
    <property type="evidence" value="ECO:0007669"/>
    <property type="project" value="UniProtKB-KW"/>
</dbReference>
<dbReference type="PANTHER" id="PTHR37984">
    <property type="entry name" value="PROTEIN CBG26694"/>
    <property type="match status" value="1"/>
</dbReference>
<dbReference type="GO" id="GO:0003964">
    <property type="term" value="F:RNA-directed DNA polymerase activity"/>
    <property type="evidence" value="ECO:0007669"/>
    <property type="project" value="UniProtKB-KW"/>
</dbReference>
<sequence>MDDGNRPIAFASRTLYKTEERYSQLDKEALAILWVVKKFFYLCGRHFTIVTDHQPLKYIFSPDKGIPAMSVARQQRYAVFLSGLD</sequence>
<dbReference type="InterPro" id="IPR043502">
    <property type="entry name" value="DNA/RNA_pol_sf"/>
</dbReference>
<evidence type="ECO:0000313" key="8">
    <source>
        <dbReference type="EMBL" id="GFO47140.1"/>
    </source>
</evidence>
<evidence type="ECO:0000256" key="1">
    <source>
        <dbReference type="ARBA" id="ARBA00022679"/>
    </source>
</evidence>
<proteinExistence type="predicted"/>
<keyword evidence="3" id="KW-0540">Nuclease</keyword>
<dbReference type="InterPro" id="IPR041373">
    <property type="entry name" value="RT_RNaseH"/>
</dbReference>
<keyword evidence="4" id="KW-0255">Endonuclease</keyword>
<dbReference type="EMBL" id="BLXT01008250">
    <property type="protein sequence ID" value="GFO47140.1"/>
    <property type="molecule type" value="Genomic_DNA"/>
</dbReference>
<evidence type="ECO:0000259" key="7">
    <source>
        <dbReference type="Pfam" id="PF17917"/>
    </source>
</evidence>
<evidence type="ECO:0000313" key="9">
    <source>
        <dbReference type="Proteomes" id="UP000735302"/>
    </source>
</evidence>
<organism evidence="8 9">
    <name type="scientific">Plakobranchus ocellatus</name>
    <dbReference type="NCBI Taxonomy" id="259542"/>
    <lineage>
        <taxon>Eukaryota</taxon>
        <taxon>Metazoa</taxon>
        <taxon>Spiralia</taxon>
        <taxon>Lophotrochozoa</taxon>
        <taxon>Mollusca</taxon>
        <taxon>Gastropoda</taxon>
        <taxon>Heterobranchia</taxon>
        <taxon>Euthyneura</taxon>
        <taxon>Panpulmonata</taxon>
        <taxon>Sacoglossa</taxon>
        <taxon>Placobranchoidea</taxon>
        <taxon>Plakobranchidae</taxon>
        <taxon>Plakobranchus</taxon>
    </lineage>
</organism>
<keyword evidence="9" id="KW-1185">Reference proteome</keyword>
<dbReference type="PANTHER" id="PTHR37984:SF5">
    <property type="entry name" value="PROTEIN NYNRIN-LIKE"/>
    <property type="match status" value="1"/>
</dbReference>
<evidence type="ECO:0000256" key="5">
    <source>
        <dbReference type="ARBA" id="ARBA00022801"/>
    </source>
</evidence>
<keyword evidence="1" id="KW-0808">Transferase</keyword>
<reference evidence="8 9" key="1">
    <citation type="journal article" date="2021" name="Elife">
        <title>Chloroplast acquisition without the gene transfer in kleptoplastic sea slugs, Plakobranchus ocellatus.</title>
        <authorList>
            <person name="Maeda T."/>
            <person name="Takahashi S."/>
            <person name="Yoshida T."/>
            <person name="Shimamura S."/>
            <person name="Takaki Y."/>
            <person name="Nagai Y."/>
            <person name="Toyoda A."/>
            <person name="Suzuki Y."/>
            <person name="Arimoto A."/>
            <person name="Ishii H."/>
            <person name="Satoh N."/>
            <person name="Nishiyama T."/>
            <person name="Hasebe M."/>
            <person name="Maruyama T."/>
            <person name="Minagawa J."/>
            <person name="Obokata J."/>
            <person name="Shigenobu S."/>
        </authorList>
    </citation>
    <scope>NUCLEOTIDE SEQUENCE [LARGE SCALE GENOMIC DNA]</scope>
</reference>
<keyword evidence="5" id="KW-0378">Hydrolase</keyword>
<evidence type="ECO:0000256" key="2">
    <source>
        <dbReference type="ARBA" id="ARBA00022695"/>
    </source>
</evidence>
<dbReference type="CDD" id="cd09274">
    <property type="entry name" value="RNase_HI_RT_Ty3"/>
    <property type="match status" value="1"/>
</dbReference>
<accession>A0AAV4DSL8</accession>
<dbReference type="Proteomes" id="UP000735302">
    <property type="component" value="Unassembled WGS sequence"/>
</dbReference>